<proteinExistence type="predicted"/>
<feature type="region of interest" description="Disordered" evidence="1">
    <location>
        <begin position="280"/>
        <end position="343"/>
    </location>
</feature>
<evidence type="ECO:0000313" key="3">
    <source>
        <dbReference type="Proteomes" id="UP000887561"/>
    </source>
</evidence>
<feature type="chain" id="PRO_5037915516" evidence="2">
    <location>
        <begin position="29"/>
        <end position="343"/>
    </location>
</feature>
<keyword evidence="3" id="KW-1185">Reference proteome</keyword>
<organism evidence="3 4">
    <name type="scientific">Meloidogyne javanica</name>
    <name type="common">Root-knot nematode worm</name>
    <dbReference type="NCBI Taxonomy" id="6303"/>
    <lineage>
        <taxon>Eukaryota</taxon>
        <taxon>Metazoa</taxon>
        <taxon>Ecdysozoa</taxon>
        <taxon>Nematoda</taxon>
        <taxon>Chromadorea</taxon>
        <taxon>Rhabditida</taxon>
        <taxon>Tylenchina</taxon>
        <taxon>Tylenchomorpha</taxon>
        <taxon>Tylenchoidea</taxon>
        <taxon>Meloidogynidae</taxon>
        <taxon>Meloidogyninae</taxon>
        <taxon>Meloidogyne</taxon>
        <taxon>Meloidogyne incognita group</taxon>
    </lineage>
</organism>
<name>A0A915MKM3_MELJA</name>
<dbReference type="Proteomes" id="UP000887561">
    <property type="component" value="Unplaced"/>
</dbReference>
<dbReference type="AlphaFoldDB" id="A0A915MKM3"/>
<feature type="compositionally biased region" description="Basic and acidic residues" evidence="1">
    <location>
        <begin position="291"/>
        <end position="319"/>
    </location>
</feature>
<evidence type="ECO:0000256" key="1">
    <source>
        <dbReference type="SAM" id="MobiDB-lite"/>
    </source>
</evidence>
<evidence type="ECO:0000256" key="2">
    <source>
        <dbReference type="SAM" id="SignalP"/>
    </source>
</evidence>
<sequence length="343" mass="37530">MKSKSYIALAVTILLLLLLGGKVNNTTATANGGEENEVLQAEQKERKVGLGNHILKKDKVLLAEGSRDATSQEDYEKYMKPLPDACDVEFDEENEYIIISYSKNSKAAQNGCTLDLSTASDNEIEFKTFLKNDNNGGPKGCVKIFDKKTLDSYYNDNVLPFAYSHPTALENLKEGPMQGKSGEGCNSKICLENTCIEKTALELRWNSYLLDSTLQLQAIRLMINPIGSPSAKSTLEDMKKFSTKPVYPTVKVERTKYSVQPKVKPFLPKGPECEELQILFKKGGGGSGGGDKTKMDDDKSTKSKKDDKGDDKSKTDKGTKSANSEAATNSKVKDAGGKDIYGT</sequence>
<dbReference type="WBParaSite" id="scaffold430_cov202.g1036">
    <property type="protein sequence ID" value="scaffold430_cov202.g1036"/>
    <property type="gene ID" value="scaffold430_cov202.g1036"/>
</dbReference>
<evidence type="ECO:0000313" key="4">
    <source>
        <dbReference type="WBParaSite" id="scaffold430_cov202.g1036"/>
    </source>
</evidence>
<protein>
    <submittedName>
        <fullName evidence="4">Uncharacterized protein</fullName>
    </submittedName>
</protein>
<accession>A0A915MKM3</accession>
<reference evidence="4" key="1">
    <citation type="submission" date="2022-11" db="UniProtKB">
        <authorList>
            <consortium name="WormBaseParasite"/>
        </authorList>
    </citation>
    <scope>IDENTIFICATION</scope>
</reference>
<keyword evidence="2" id="KW-0732">Signal</keyword>
<feature type="signal peptide" evidence="2">
    <location>
        <begin position="1"/>
        <end position="28"/>
    </location>
</feature>